<dbReference type="InterPro" id="IPR002885">
    <property type="entry name" value="PPR_rpt"/>
</dbReference>
<dbReference type="InterPro" id="IPR011990">
    <property type="entry name" value="TPR-like_helical_dom_sf"/>
</dbReference>
<evidence type="ECO:0000313" key="2">
    <source>
        <dbReference type="EMBL" id="SZF03245.1"/>
    </source>
</evidence>
<sequence>MCLGSRLIQSQRAVKLFYSNNVAPRHKRFPLQCPLVKSFCATSRTTAPDQDAENQNFLKAADFAMHSPKSRDFNLKKRFTPEIREPVRYSYIESNDAAEEKQKENLVKTIVTNLNSSAKYKSYCIEARLQYHSFKKGLWKPDWHTIKNVLVRASPTHGPRIDRAARIIVSPASTKIFTSSVDHFIFDIAGVHDCTVELDSPETPLDYSRFIVSGSSTAIRDTLRSILKVDPYIKVIPIKPAPLCAEATVDRKKIRHVPSERRRPRIPAHMIPQPKIWTSISLLEYIQDLTVYDPASHLLRFLLPPSFASIQSKYSLVIMELIRKLLMDPESQRVFSRSAFHRAMNYYVRKNRIDFVRELFINMEFLNIPPTTETYNIMLTASAVTGDFHNFHFILHMMLKDGLTPNGKTWVAFIMLVPYRSVKHYLYEKMKQMGFLSHTRTLQHVAEQLIADDLEKSLLCDNQDHDEFIKTIDLKYGPKWLSIDVANRILAVLGKYCLVDRVFQFLEFMEGQSQHPDAWTINTLLHTCSLSPDPWALIVDLVSVKKFQALLQPDSETCRILFSLAWTSEKFNMAKVVWRYACLSASTPFTARKRVARILTETPSLTMELNSLKWINVAPIAILGIPGEQHPMEAYSHAVNENIDSKKLCQSNSRSSEEILKDNFKRTIDLDLQIFKEWKPTWPFGHMLWRAIQRDNELKASKELPSKNIIWLSNNLCSIPISGRGENRRKIIWH</sequence>
<dbReference type="PANTHER" id="PTHR47939:SF1">
    <property type="entry name" value="OS04G0684500 PROTEIN"/>
    <property type="match status" value="1"/>
</dbReference>
<dbReference type="Proteomes" id="UP000275772">
    <property type="component" value="Unassembled WGS sequence"/>
</dbReference>
<proteinExistence type="predicted"/>
<gene>
    <name evidence="2" type="ORF">BLGHR1_14034</name>
</gene>
<reference evidence="2 3" key="1">
    <citation type="submission" date="2017-11" db="EMBL/GenBank/DDBJ databases">
        <authorList>
            <person name="Kracher B."/>
        </authorList>
    </citation>
    <scope>NUCLEOTIDE SEQUENCE [LARGE SCALE GENOMIC DNA]</scope>
    <source>
        <strain evidence="2 3">RACE1</strain>
    </source>
</reference>
<name>A0A383UUI0_BLUHO</name>
<protein>
    <recommendedName>
        <fullName evidence="4">Pentatricopeptide repeat-containing protein</fullName>
    </recommendedName>
</protein>
<organism evidence="2 3">
    <name type="scientific">Blumeria hordei</name>
    <name type="common">Barley powdery mildew</name>
    <name type="synonym">Blumeria graminis f. sp. hordei</name>
    <dbReference type="NCBI Taxonomy" id="2867405"/>
    <lineage>
        <taxon>Eukaryota</taxon>
        <taxon>Fungi</taxon>
        <taxon>Dikarya</taxon>
        <taxon>Ascomycota</taxon>
        <taxon>Pezizomycotina</taxon>
        <taxon>Leotiomycetes</taxon>
        <taxon>Erysiphales</taxon>
        <taxon>Erysiphaceae</taxon>
        <taxon>Blumeria</taxon>
    </lineage>
</organism>
<evidence type="ECO:0008006" key="4">
    <source>
        <dbReference type="Google" id="ProtNLM"/>
    </source>
</evidence>
<dbReference type="PROSITE" id="PS51375">
    <property type="entry name" value="PPR"/>
    <property type="match status" value="1"/>
</dbReference>
<dbReference type="Gene3D" id="1.25.40.10">
    <property type="entry name" value="Tetratricopeptide repeat domain"/>
    <property type="match status" value="1"/>
</dbReference>
<accession>A0A383UUI0</accession>
<evidence type="ECO:0000256" key="1">
    <source>
        <dbReference type="PROSITE-ProRule" id="PRU00708"/>
    </source>
</evidence>
<evidence type="ECO:0000313" key="3">
    <source>
        <dbReference type="Proteomes" id="UP000275772"/>
    </source>
</evidence>
<dbReference type="PANTHER" id="PTHR47939">
    <property type="entry name" value="MEMBRANE-ASSOCIATED SALT-INDUCIBLE PROTEIN-LIKE"/>
    <property type="match status" value="1"/>
</dbReference>
<dbReference type="VEuPathDB" id="FungiDB:BLGHR1_14034"/>
<dbReference type="InterPro" id="IPR050667">
    <property type="entry name" value="PPR-containing_protein"/>
</dbReference>
<dbReference type="AlphaFoldDB" id="A0A383UUI0"/>
<feature type="repeat" description="PPR" evidence="1">
    <location>
        <begin position="371"/>
        <end position="405"/>
    </location>
</feature>
<dbReference type="EMBL" id="UNSH01000049">
    <property type="protein sequence ID" value="SZF03245.1"/>
    <property type="molecule type" value="Genomic_DNA"/>
</dbReference>